<reference evidence="3 4" key="1">
    <citation type="submission" date="2012-01" db="EMBL/GenBank/DDBJ databases">
        <title>The Genome Sequence of Scardovia inopinata F0304.</title>
        <authorList>
            <consortium name="The Broad Institute Genome Sequencing Platform"/>
            <person name="Earl A."/>
            <person name="Ward D."/>
            <person name="Feldgarden M."/>
            <person name="Gevers D."/>
            <person name="Izard J."/>
            <person name="Baranova O.V."/>
            <person name="Blanton J.M."/>
            <person name="Tanner A.C."/>
            <person name="Dewhirst F.E."/>
            <person name="Young S.K."/>
            <person name="Zeng Q."/>
            <person name="Gargeya S."/>
            <person name="Fitzgerald M."/>
            <person name="Haas B."/>
            <person name="Abouelleil A."/>
            <person name="Alvarado L."/>
            <person name="Arachchi H.M."/>
            <person name="Berlin A."/>
            <person name="Chapman S.B."/>
            <person name="Gearin G."/>
            <person name="Goldberg J."/>
            <person name="Griggs A."/>
            <person name="Gujja S."/>
            <person name="Hansen M."/>
            <person name="Heiman D."/>
            <person name="Howarth C."/>
            <person name="Larimer J."/>
            <person name="Lui A."/>
            <person name="MacDonald P.J."/>
            <person name="McCowen C."/>
            <person name="Montmayeur A."/>
            <person name="Murphy C."/>
            <person name="Neiman D."/>
            <person name="Pearson M."/>
            <person name="Priest M."/>
            <person name="Roberts A."/>
            <person name="Saif S."/>
            <person name="Shea T."/>
            <person name="Sisk P."/>
            <person name="Stolte C."/>
            <person name="Sykes S."/>
            <person name="Wortman J."/>
            <person name="Nusbaum C."/>
            <person name="Birren B."/>
        </authorList>
    </citation>
    <scope>NUCLEOTIDE SEQUENCE [LARGE SCALE GENOMIC DNA]</scope>
    <source>
        <strain evidence="3 4">F0304</strain>
    </source>
</reference>
<organism evidence="3 4">
    <name type="scientific">Scardovia inopinata F0304</name>
    <dbReference type="NCBI Taxonomy" id="641146"/>
    <lineage>
        <taxon>Bacteria</taxon>
        <taxon>Bacillati</taxon>
        <taxon>Actinomycetota</taxon>
        <taxon>Actinomycetes</taxon>
        <taxon>Bifidobacteriales</taxon>
        <taxon>Bifidobacteriaceae</taxon>
        <taxon>Scardovia</taxon>
    </lineage>
</organism>
<gene>
    <name evidence="3" type="ORF">HMPREF9020_00166</name>
</gene>
<dbReference type="HOGENOM" id="CLU_065769_1_0_11"/>
<evidence type="ECO:0000313" key="3">
    <source>
        <dbReference type="EMBL" id="EFG26547.2"/>
    </source>
</evidence>
<name>W5IHT5_SCAIO</name>
<evidence type="ECO:0000256" key="1">
    <source>
        <dbReference type="SAM" id="MobiDB-lite"/>
    </source>
</evidence>
<feature type="compositionally biased region" description="Basic and acidic residues" evidence="1">
    <location>
        <begin position="34"/>
        <end position="51"/>
    </location>
</feature>
<evidence type="ECO:0000259" key="2">
    <source>
        <dbReference type="Pfam" id="PF14393"/>
    </source>
</evidence>
<dbReference type="EMBL" id="ADCX01000002">
    <property type="protein sequence ID" value="EFG26547.2"/>
    <property type="molecule type" value="Genomic_DNA"/>
</dbReference>
<feature type="region of interest" description="Disordered" evidence="1">
    <location>
        <begin position="1"/>
        <end position="51"/>
    </location>
</feature>
<feature type="domain" description="DUF4422" evidence="2">
    <location>
        <begin position="56"/>
        <end position="303"/>
    </location>
</feature>
<sequence>MVKVMQMSTEDQTDRGLAHGRQADGGISGQGPDSEQHRLNERKPGRPRKDIKDICIAVAAHKPYRMPTDPMYMPMQVGKALHPDVNLGPQFTPDNSGDNISDQNAYFSELTALYWMWKNCHNKYKGLAHYRRHFASKSQRGAGILHHERQQWQHRQHRQLSSTFASGPSSDRFSRIVGRQEVSRLLDTTDIILPKKRHYYIETIRSHYSHTMYVEQLDETRAILVEKYPTFVPAFDQVMNARSAHLFNMFIMRADKFDEYCAFLFPILFELESRLDPAQYDGFHARYVGRVSERLLDVWLKTHRYSYAELPVMSPEPVNWWKKGTAFLTAKFTGKKYGSSF</sequence>
<comment type="caution">
    <text evidence="3">The sequence shown here is derived from an EMBL/GenBank/DDBJ whole genome shotgun (WGS) entry which is preliminary data.</text>
</comment>
<dbReference type="eggNOG" id="COG1442">
    <property type="taxonomic scope" value="Bacteria"/>
</dbReference>
<dbReference type="Pfam" id="PF14393">
    <property type="entry name" value="DUF4422"/>
    <property type="match status" value="1"/>
</dbReference>
<dbReference type="AlphaFoldDB" id="W5IHT5"/>
<evidence type="ECO:0000313" key="4">
    <source>
        <dbReference type="Proteomes" id="UP000005777"/>
    </source>
</evidence>
<accession>W5IHT5</accession>
<proteinExistence type="predicted"/>
<keyword evidence="4" id="KW-1185">Reference proteome</keyword>
<protein>
    <recommendedName>
        <fullName evidence="2">DUF4422 domain-containing protein</fullName>
    </recommendedName>
</protein>
<feature type="compositionally biased region" description="Polar residues" evidence="1">
    <location>
        <begin position="1"/>
        <end position="10"/>
    </location>
</feature>
<dbReference type="Proteomes" id="UP000005777">
    <property type="component" value="Unassembled WGS sequence"/>
</dbReference>
<dbReference type="InterPro" id="IPR025536">
    <property type="entry name" value="DUF4422"/>
</dbReference>